<dbReference type="GO" id="GO:0016779">
    <property type="term" value="F:nucleotidyltransferase activity"/>
    <property type="evidence" value="ECO:0007669"/>
    <property type="project" value="UniProtKB-KW"/>
</dbReference>
<evidence type="ECO:0000256" key="9">
    <source>
        <dbReference type="ARBA" id="ARBA00022842"/>
    </source>
</evidence>
<dbReference type="CDD" id="cd00077">
    <property type="entry name" value="HDc"/>
    <property type="match status" value="1"/>
</dbReference>
<dbReference type="AlphaFoldDB" id="A0A0G1XGF2"/>
<comment type="similarity">
    <text evidence="11">Belongs to the tRNA nucleotidyltransferase/poly(A) polymerase family.</text>
</comment>
<evidence type="ECO:0000259" key="12">
    <source>
        <dbReference type="PROSITE" id="PS51831"/>
    </source>
</evidence>
<dbReference type="Gene3D" id="3.30.460.10">
    <property type="entry name" value="Beta Polymerase, domain 2"/>
    <property type="match status" value="1"/>
</dbReference>
<protein>
    <recommendedName>
        <fullName evidence="12">HD domain-containing protein</fullName>
    </recommendedName>
</protein>
<dbReference type="GO" id="GO:0046872">
    <property type="term" value="F:metal ion binding"/>
    <property type="evidence" value="ECO:0007669"/>
    <property type="project" value="UniProtKB-KW"/>
</dbReference>
<dbReference type="SUPFAM" id="SSF81891">
    <property type="entry name" value="Poly A polymerase C-terminal region-like"/>
    <property type="match status" value="1"/>
</dbReference>
<keyword evidence="3" id="KW-0819">tRNA processing</keyword>
<dbReference type="GO" id="GO:0003723">
    <property type="term" value="F:RNA binding"/>
    <property type="evidence" value="ECO:0007669"/>
    <property type="project" value="UniProtKB-KW"/>
</dbReference>
<keyword evidence="5" id="KW-0479">Metal-binding</keyword>
<evidence type="ECO:0000256" key="5">
    <source>
        <dbReference type="ARBA" id="ARBA00022723"/>
    </source>
</evidence>
<evidence type="ECO:0000256" key="6">
    <source>
        <dbReference type="ARBA" id="ARBA00022741"/>
    </source>
</evidence>
<gene>
    <name evidence="13" type="ORF">UY72_C0027G0011</name>
</gene>
<evidence type="ECO:0000256" key="11">
    <source>
        <dbReference type="RuleBase" id="RU003953"/>
    </source>
</evidence>
<dbReference type="CDD" id="cd05398">
    <property type="entry name" value="NT_ClassII-CCAase"/>
    <property type="match status" value="1"/>
</dbReference>
<dbReference type="PANTHER" id="PTHR47545:SF1">
    <property type="entry name" value="MULTIFUNCTIONAL CCA PROTEIN"/>
    <property type="match status" value="1"/>
</dbReference>
<evidence type="ECO:0000256" key="1">
    <source>
        <dbReference type="ARBA" id="ARBA00001946"/>
    </source>
</evidence>
<dbReference type="Proteomes" id="UP000034846">
    <property type="component" value="Unassembled WGS sequence"/>
</dbReference>
<dbReference type="InterPro" id="IPR002646">
    <property type="entry name" value="PolA_pol_head_dom"/>
</dbReference>
<sequence>MAALTFSMALTPLQPTDSAQRAVLTLAERVKEKGGRALLVGGCVRDMMLGVPSKDFDVEVYGVAPAYLEQIVKEIGPASEIGKAFCVMKLTVDGVDIDVALPRTDSKIAPGHTGFAVQADPSMTYAEAARRRDFTINAILLDPLTGEVIDPYHGAEDLHARTLRVVDEALFADDPLRVLRALQFAARFNLYVDDASKEVMRRALPSLVELPGERIGAEWRKMLLLAQRPSIGLELGLELGVFNQLHPDLPPLAVTPQEPEWHPEGNVWIHTLMSVDVAARLIRKERLEGDDAFVIMLAALCHDLGKATTTALEDGRIRSRGHEEAGREPTERFLRSLAVSSDVSR</sequence>
<reference evidence="13 14" key="1">
    <citation type="journal article" date="2015" name="Nature">
        <title>rRNA introns, odd ribosomes, and small enigmatic genomes across a large radiation of phyla.</title>
        <authorList>
            <person name="Brown C.T."/>
            <person name="Hug L.A."/>
            <person name="Thomas B.C."/>
            <person name="Sharon I."/>
            <person name="Castelle C.J."/>
            <person name="Singh A."/>
            <person name="Wilkins M.J."/>
            <person name="Williams K.H."/>
            <person name="Banfield J.F."/>
        </authorList>
    </citation>
    <scope>NUCLEOTIDE SEQUENCE [LARGE SCALE GENOMIC DNA]</scope>
</reference>
<keyword evidence="2 11" id="KW-0808">Transferase</keyword>
<keyword evidence="9" id="KW-0460">Magnesium</keyword>
<dbReference type="InterPro" id="IPR006674">
    <property type="entry name" value="HD_domain"/>
</dbReference>
<keyword evidence="8" id="KW-0067">ATP-binding</keyword>
<name>A0A0G1XGF2_9BACT</name>
<accession>A0A0G1XGF2</accession>
<organism evidence="13 14">
    <name type="scientific">Candidatus Uhrbacteria bacterium GW2011_GWD2_52_7</name>
    <dbReference type="NCBI Taxonomy" id="1618989"/>
    <lineage>
        <taxon>Bacteria</taxon>
        <taxon>Candidatus Uhriibacteriota</taxon>
    </lineage>
</organism>
<dbReference type="GO" id="GO:0042245">
    <property type="term" value="P:RNA repair"/>
    <property type="evidence" value="ECO:0007669"/>
    <property type="project" value="UniProtKB-KW"/>
</dbReference>
<dbReference type="PANTHER" id="PTHR47545">
    <property type="entry name" value="MULTIFUNCTIONAL CCA PROTEIN"/>
    <property type="match status" value="1"/>
</dbReference>
<evidence type="ECO:0000256" key="10">
    <source>
        <dbReference type="ARBA" id="ARBA00022884"/>
    </source>
</evidence>
<keyword evidence="4" id="KW-0548">Nucleotidyltransferase</keyword>
<keyword evidence="7" id="KW-0692">RNA repair</keyword>
<dbReference type="SUPFAM" id="SSF81301">
    <property type="entry name" value="Nucleotidyltransferase"/>
    <property type="match status" value="1"/>
</dbReference>
<dbReference type="InterPro" id="IPR003607">
    <property type="entry name" value="HD/PDEase_dom"/>
</dbReference>
<dbReference type="InterPro" id="IPR043519">
    <property type="entry name" value="NT_sf"/>
</dbReference>
<evidence type="ECO:0000256" key="8">
    <source>
        <dbReference type="ARBA" id="ARBA00022840"/>
    </source>
</evidence>
<dbReference type="PROSITE" id="PS51831">
    <property type="entry name" value="HD"/>
    <property type="match status" value="1"/>
</dbReference>
<comment type="cofactor">
    <cofactor evidence="1">
        <name>Mg(2+)</name>
        <dbReference type="ChEBI" id="CHEBI:18420"/>
    </cofactor>
</comment>
<proteinExistence type="inferred from homology"/>
<dbReference type="InterPro" id="IPR050124">
    <property type="entry name" value="tRNA_CCA-adding_enzyme"/>
</dbReference>
<evidence type="ECO:0000256" key="7">
    <source>
        <dbReference type="ARBA" id="ARBA00022800"/>
    </source>
</evidence>
<dbReference type="InterPro" id="IPR032828">
    <property type="entry name" value="PolyA_RNA-bd"/>
</dbReference>
<feature type="domain" description="HD" evidence="12">
    <location>
        <begin position="267"/>
        <end position="345"/>
    </location>
</feature>
<dbReference type="GO" id="GO:0005524">
    <property type="term" value="F:ATP binding"/>
    <property type="evidence" value="ECO:0007669"/>
    <property type="project" value="UniProtKB-KW"/>
</dbReference>
<evidence type="ECO:0000256" key="3">
    <source>
        <dbReference type="ARBA" id="ARBA00022694"/>
    </source>
</evidence>
<evidence type="ECO:0000256" key="2">
    <source>
        <dbReference type="ARBA" id="ARBA00022679"/>
    </source>
</evidence>
<dbReference type="GO" id="GO:0008033">
    <property type="term" value="P:tRNA processing"/>
    <property type="evidence" value="ECO:0007669"/>
    <property type="project" value="UniProtKB-KW"/>
</dbReference>
<dbReference type="Pfam" id="PF01743">
    <property type="entry name" value="PolyA_pol"/>
    <property type="match status" value="1"/>
</dbReference>
<feature type="non-terminal residue" evidence="13">
    <location>
        <position position="345"/>
    </location>
</feature>
<evidence type="ECO:0000313" key="13">
    <source>
        <dbReference type="EMBL" id="KKW29995.1"/>
    </source>
</evidence>
<evidence type="ECO:0000256" key="4">
    <source>
        <dbReference type="ARBA" id="ARBA00022695"/>
    </source>
</evidence>
<dbReference type="EMBL" id="LCRD01000027">
    <property type="protein sequence ID" value="KKW29995.1"/>
    <property type="molecule type" value="Genomic_DNA"/>
</dbReference>
<keyword evidence="6" id="KW-0547">Nucleotide-binding</keyword>
<dbReference type="Pfam" id="PF12627">
    <property type="entry name" value="PolyA_pol_RNAbd"/>
    <property type="match status" value="1"/>
</dbReference>
<comment type="caution">
    <text evidence="13">The sequence shown here is derived from an EMBL/GenBank/DDBJ whole genome shotgun (WGS) entry which is preliminary data.</text>
</comment>
<keyword evidence="10 11" id="KW-0694">RNA-binding</keyword>
<dbReference type="Pfam" id="PF01966">
    <property type="entry name" value="HD"/>
    <property type="match status" value="1"/>
</dbReference>
<dbReference type="Gene3D" id="1.10.3090.10">
    <property type="entry name" value="cca-adding enzyme, domain 2"/>
    <property type="match status" value="1"/>
</dbReference>
<evidence type="ECO:0000313" key="14">
    <source>
        <dbReference type="Proteomes" id="UP000034846"/>
    </source>
</evidence>